<gene>
    <name evidence="1" type="ORF">VITISV_033260</name>
</gene>
<protein>
    <submittedName>
        <fullName evidence="1">Uncharacterized protein</fullName>
    </submittedName>
</protein>
<reference evidence="1" key="1">
    <citation type="journal article" date="2007" name="PLoS ONE">
        <title>The first genome sequence of an elite grapevine cultivar (Pinot noir Vitis vinifera L.): coping with a highly heterozygous genome.</title>
        <authorList>
            <person name="Velasco R."/>
            <person name="Zharkikh A."/>
            <person name="Troggio M."/>
            <person name="Cartwright D.A."/>
            <person name="Cestaro A."/>
            <person name="Pruss D."/>
            <person name="Pindo M."/>
            <person name="FitzGerald L.M."/>
            <person name="Vezzulli S."/>
            <person name="Reid J."/>
            <person name="Malacarne G."/>
            <person name="Iliev D."/>
            <person name="Coppola G."/>
            <person name="Wardell B."/>
            <person name="Micheletti D."/>
            <person name="Macalma T."/>
            <person name="Facci M."/>
            <person name="Mitchell J.T."/>
            <person name="Perazzolli M."/>
            <person name="Eldredge G."/>
            <person name="Gatto P."/>
            <person name="Oyzerski R."/>
            <person name="Moretto M."/>
            <person name="Gutin N."/>
            <person name="Stefanini M."/>
            <person name="Chen Y."/>
            <person name="Segala C."/>
            <person name="Davenport C."/>
            <person name="Dematte L."/>
            <person name="Mraz A."/>
            <person name="Battilana J."/>
            <person name="Stormo K."/>
            <person name="Costa F."/>
            <person name="Tao Q."/>
            <person name="Si-Ammour A."/>
            <person name="Harkins T."/>
            <person name="Lackey A."/>
            <person name="Perbost C."/>
            <person name="Taillon B."/>
            <person name="Stella A."/>
            <person name="Solovyev V."/>
            <person name="Fawcett J.A."/>
            <person name="Sterck L."/>
            <person name="Vandepoele K."/>
            <person name="Grando S.M."/>
            <person name="Toppo S."/>
            <person name="Moser C."/>
            <person name="Lanchbury J."/>
            <person name="Bogden R."/>
            <person name="Skolnick M."/>
            <person name="Sgaramella V."/>
            <person name="Bhatnagar S.K."/>
            <person name="Fontana P."/>
            <person name="Gutin A."/>
            <person name="Van de Peer Y."/>
            <person name="Salamini F."/>
            <person name="Viola R."/>
        </authorList>
    </citation>
    <scope>NUCLEOTIDE SEQUENCE</scope>
</reference>
<dbReference type="AlphaFoldDB" id="A5AHE3"/>
<dbReference type="EMBL" id="AM426812">
    <property type="protein sequence ID" value="CAN82159.1"/>
    <property type="molecule type" value="Genomic_DNA"/>
</dbReference>
<sequence length="346" mass="38282">MQGGEAKKNQLISILDESHFSHFWRTSWSSIYACYMSFRSSGSQQSNASNGARFRVDMKELQPLQADHFKLKEDFCTTAKSALGCENLVLLLRNFAAILHSATAKQALRKFPQRMSGYTFSSLELRLLGKFPSARISSFVVLAINEEKVINFVDYSLNQGALAGHESAETTIGHESRHQVLRTLASVLVVSLGGIVSSVGAMGFDGLRSWVPFSQPISQLRNEGTVLRNGTRVPKGCFAAAKHPAKLGYGCENWRFHALGILQPFRSCEMELLCCEMALVCQEGVSQLRKFSLRGVLGCEIYFAAEGHFRSQALISQRPCKGCEIISQQMAIFAGAYFGLQNFADH</sequence>
<evidence type="ECO:0000313" key="1">
    <source>
        <dbReference type="EMBL" id="CAN82159.1"/>
    </source>
</evidence>
<proteinExistence type="predicted"/>
<organism evidence="1">
    <name type="scientific">Vitis vinifera</name>
    <name type="common">Grape</name>
    <dbReference type="NCBI Taxonomy" id="29760"/>
    <lineage>
        <taxon>Eukaryota</taxon>
        <taxon>Viridiplantae</taxon>
        <taxon>Streptophyta</taxon>
        <taxon>Embryophyta</taxon>
        <taxon>Tracheophyta</taxon>
        <taxon>Spermatophyta</taxon>
        <taxon>Magnoliopsida</taxon>
        <taxon>eudicotyledons</taxon>
        <taxon>Gunneridae</taxon>
        <taxon>Pentapetalae</taxon>
        <taxon>rosids</taxon>
        <taxon>Vitales</taxon>
        <taxon>Vitaceae</taxon>
        <taxon>Viteae</taxon>
        <taxon>Vitis</taxon>
    </lineage>
</organism>
<accession>A5AHE3</accession>
<name>A5AHE3_VITVI</name>